<proteinExistence type="predicted"/>
<dbReference type="Proteomes" id="UP000322873">
    <property type="component" value="Unassembled WGS sequence"/>
</dbReference>
<dbReference type="AlphaFoldDB" id="A0A5M9K2P8"/>
<reference evidence="1 2" key="1">
    <citation type="submission" date="2019-06" db="EMBL/GenBank/DDBJ databases">
        <title>Genome Sequence of the Brown Rot Fungal Pathogen Monilinia fructicola.</title>
        <authorList>
            <person name="De Miccolis Angelini R.M."/>
            <person name="Landi L."/>
            <person name="Abate D."/>
            <person name="Pollastro S."/>
            <person name="Romanazzi G."/>
            <person name="Faretra F."/>
        </authorList>
    </citation>
    <scope>NUCLEOTIDE SEQUENCE [LARGE SCALE GENOMIC DNA]</scope>
    <source>
        <strain evidence="1 2">Mfrc123</strain>
    </source>
</reference>
<comment type="caution">
    <text evidence="1">The sequence shown here is derived from an EMBL/GenBank/DDBJ whole genome shotgun (WGS) entry which is preliminary data.</text>
</comment>
<name>A0A5M9K2P8_MONFR</name>
<evidence type="ECO:0000313" key="2">
    <source>
        <dbReference type="Proteomes" id="UP000322873"/>
    </source>
</evidence>
<dbReference type="EMBL" id="VICG01000003">
    <property type="protein sequence ID" value="KAA8574262.1"/>
    <property type="molecule type" value="Genomic_DNA"/>
</dbReference>
<evidence type="ECO:0000313" key="1">
    <source>
        <dbReference type="EMBL" id="KAA8574262.1"/>
    </source>
</evidence>
<protein>
    <submittedName>
        <fullName evidence="1">Uncharacterized protein</fullName>
    </submittedName>
</protein>
<keyword evidence="2" id="KW-1185">Reference proteome</keyword>
<organism evidence="1 2">
    <name type="scientific">Monilinia fructicola</name>
    <name type="common">Brown rot fungus</name>
    <name type="synonym">Ciboria fructicola</name>
    <dbReference type="NCBI Taxonomy" id="38448"/>
    <lineage>
        <taxon>Eukaryota</taxon>
        <taxon>Fungi</taxon>
        <taxon>Dikarya</taxon>
        <taxon>Ascomycota</taxon>
        <taxon>Pezizomycotina</taxon>
        <taxon>Leotiomycetes</taxon>
        <taxon>Helotiales</taxon>
        <taxon>Sclerotiniaceae</taxon>
        <taxon>Monilinia</taxon>
    </lineage>
</organism>
<accession>A0A5M9K2P8</accession>
<gene>
    <name evidence="1" type="ORF">EYC84_005761</name>
</gene>
<sequence>MGNCFLFNTRGKQTLIIPVVQRTVETSYSAPKIRQGHEISGAGMQAGKLSASSHICSCFHSCVHLGTTL</sequence>